<dbReference type="OrthoDB" id="5290098at2"/>
<dbReference type="InterPro" id="IPR050301">
    <property type="entry name" value="NTE"/>
</dbReference>
<dbReference type="EMBL" id="FNFV01000003">
    <property type="protein sequence ID" value="SDK51048.1"/>
    <property type="molecule type" value="Genomic_DNA"/>
</dbReference>
<evidence type="ECO:0000313" key="7">
    <source>
        <dbReference type="Proteomes" id="UP000199328"/>
    </source>
</evidence>
<reference evidence="7" key="1">
    <citation type="submission" date="2016-10" db="EMBL/GenBank/DDBJ databases">
        <authorList>
            <person name="Varghese N."/>
            <person name="Submissions S."/>
        </authorList>
    </citation>
    <scope>NUCLEOTIDE SEQUENCE [LARGE SCALE GENOMIC DNA]</scope>
    <source>
        <strain evidence="7">CGMCC 1.10789</strain>
    </source>
</reference>
<proteinExistence type="predicted"/>
<dbReference type="RefSeq" id="WP_092499709.1">
    <property type="nucleotide sequence ID" value="NZ_FNFV01000003.1"/>
</dbReference>
<feature type="active site" description="Proton acceptor" evidence="4">
    <location>
        <position position="161"/>
    </location>
</feature>
<evidence type="ECO:0000256" key="2">
    <source>
        <dbReference type="ARBA" id="ARBA00022963"/>
    </source>
</evidence>
<dbReference type="STRING" id="990712.SAMN05216257_103111"/>
<evidence type="ECO:0000313" key="6">
    <source>
        <dbReference type="EMBL" id="SDK51048.1"/>
    </source>
</evidence>
<dbReference type="GO" id="GO:0016787">
    <property type="term" value="F:hydrolase activity"/>
    <property type="evidence" value="ECO:0007669"/>
    <property type="project" value="UniProtKB-UniRule"/>
</dbReference>
<dbReference type="PROSITE" id="PS51635">
    <property type="entry name" value="PNPLA"/>
    <property type="match status" value="1"/>
</dbReference>
<keyword evidence="3 4" id="KW-0443">Lipid metabolism</keyword>
<evidence type="ECO:0000259" key="5">
    <source>
        <dbReference type="PROSITE" id="PS51635"/>
    </source>
</evidence>
<dbReference type="Gene3D" id="3.40.1090.10">
    <property type="entry name" value="Cytosolic phospholipase A2 catalytic domain"/>
    <property type="match status" value="2"/>
</dbReference>
<dbReference type="GO" id="GO:0016042">
    <property type="term" value="P:lipid catabolic process"/>
    <property type="evidence" value="ECO:0007669"/>
    <property type="project" value="UniProtKB-UniRule"/>
</dbReference>
<evidence type="ECO:0000256" key="4">
    <source>
        <dbReference type="PROSITE-ProRule" id="PRU01161"/>
    </source>
</evidence>
<keyword evidence="7" id="KW-1185">Reference proteome</keyword>
<dbReference type="Pfam" id="PF01734">
    <property type="entry name" value="Patatin"/>
    <property type="match status" value="1"/>
</dbReference>
<evidence type="ECO:0000256" key="1">
    <source>
        <dbReference type="ARBA" id="ARBA00022801"/>
    </source>
</evidence>
<dbReference type="AlphaFoldDB" id="A0A1G9CHF4"/>
<accession>A0A1G9CHF4</accession>
<evidence type="ECO:0000256" key="3">
    <source>
        <dbReference type="ARBA" id="ARBA00023098"/>
    </source>
</evidence>
<feature type="short sequence motif" description="GXGXXG" evidence="4">
    <location>
        <begin position="10"/>
        <end position="15"/>
    </location>
</feature>
<keyword evidence="1 4" id="KW-0378">Hydrolase</keyword>
<keyword evidence="2 4" id="KW-0442">Lipid degradation</keyword>
<name>A0A1G9CHF4_9RHOB</name>
<organism evidence="6 7">
    <name type="scientific">Meinhardsimonia xiamenensis</name>
    <dbReference type="NCBI Taxonomy" id="990712"/>
    <lineage>
        <taxon>Bacteria</taxon>
        <taxon>Pseudomonadati</taxon>
        <taxon>Pseudomonadota</taxon>
        <taxon>Alphaproteobacteria</taxon>
        <taxon>Rhodobacterales</taxon>
        <taxon>Paracoccaceae</taxon>
        <taxon>Meinhardsimonia</taxon>
    </lineage>
</organism>
<feature type="short sequence motif" description="GXSXG" evidence="4">
    <location>
        <begin position="37"/>
        <end position="41"/>
    </location>
</feature>
<dbReference type="InterPro" id="IPR002641">
    <property type="entry name" value="PNPLA_dom"/>
</dbReference>
<protein>
    <submittedName>
        <fullName evidence="6">NTE family protein</fullName>
    </submittedName>
</protein>
<dbReference type="PANTHER" id="PTHR14226:SF29">
    <property type="entry name" value="NEUROPATHY TARGET ESTERASE SWS"/>
    <property type="match status" value="1"/>
</dbReference>
<dbReference type="PANTHER" id="PTHR14226">
    <property type="entry name" value="NEUROPATHY TARGET ESTERASE/SWISS CHEESE D.MELANOGASTER"/>
    <property type="match status" value="1"/>
</dbReference>
<gene>
    <name evidence="6" type="ORF">SAMN05216257_103111</name>
</gene>
<dbReference type="InterPro" id="IPR016035">
    <property type="entry name" value="Acyl_Trfase/lysoPLipase"/>
</dbReference>
<feature type="short sequence motif" description="DGA/G" evidence="4">
    <location>
        <begin position="161"/>
        <end position="163"/>
    </location>
</feature>
<feature type="active site" description="Nucleophile" evidence="4">
    <location>
        <position position="39"/>
    </location>
</feature>
<dbReference type="Proteomes" id="UP000199328">
    <property type="component" value="Unassembled WGS sequence"/>
</dbReference>
<feature type="domain" description="PNPLA" evidence="5">
    <location>
        <begin position="6"/>
        <end position="174"/>
    </location>
</feature>
<sequence length="268" mass="28059">MTDIALALSGGGAAGLGHIPVLEGLDALGMKPVAIAGTSIGALIGAAYAAGLTGAQIRAHVLELLTSPSRAARRLWEEARSNGIGKLLSLEAETVVSIALPPGVPERFEDLEIPLKVIATDFHGRAERRISRGNLRAALAASIAIPGVVRPVVLDGRVMVDGGVTNNLPVEALPDGALTVAVDVASEPPSESTDIPNGLALSLGALRIMMQELLEVRLSRRPPDVLIRPPCSRFMALEFYRAAEILSAAEPAREETQTAIRRAIAMRA</sequence>
<dbReference type="SUPFAM" id="SSF52151">
    <property type="entry name" value="FabD/lysophospholipase-like"/>
    <property type="match status" value="1"/>
</dbReference>